<organism evidence="2 3">
    <name type="scientific">Heligmosomoides polygyrus</name>
    <name type="common">Parasitic roundworm</name>
    <dbReference type="NCBI Taxonomy" id="6339"/>
    <lineage>
        <taxon>Eukaryota</taxon>
        <taxon>Metazoa</taxon>
        <taxon>Ecdysozoa</taxon>
        <taxon>Nematoda</taxon>
        <taxon>Chromadorea</taxon>
        <taxon>Rhabditida</taxon>
        <taxon>Rhabditina</taxon>
        <taxon>Rhabditomorpha</taxon>
        <taxon>Strongyloidea</taxon>
        <taxon>Heligmosomidae</taxon>
        <taxon>Heligmosomoides</taxon>
    </lineage>
</organism>
<dbReference type="OrthoDB" id="5824068at2759"/>
<keyword evidence="2" id="KW-1185">Reference proteome</keyword>
<evidence type="ECO:0000313" key="2">
    <source>
        <dbReference type="Proteomes" id="UP000050761"/>
    </source>
</evidence>
<sequence>MLDDFNRVCGNDGLQLNITKTMFMRIEQVSDAPFSLNGTNISECSSYVYRVAKLMANDLVPELSRR</sequence>
<gene>
    <name evidence="1" type="ORF">HPBE_LOCUS2705</name>
</gene>
<name>A0A183F962_HELPZ</name>
<dbReference type="EMBL" id="UZAH01004616">
    <property type="protein sequence ID" value="VDO27593.1"/>
    <property type="molecule type" value="Genomic_DNA"/>
</dbReference>
<reference evidence="1 2" key="1">
    <citation type="submission" date="2018-11" db="EMBL/GenBank/DDBJ databases">
        <authorList>
            <consortium name="Pathogen Informatics"/>
        </authorList>
    </citation>
    <scope>NUCLEOTIDE SEQUENCE [LARGE SCALE GENOMIC DNA]</scope>
</reference>
<evidence type="ECO:0000313" key="1">
    <source>
        <dbReference type="EMBL" id="VDO27593.1"/>
    </source>
</evidence>
<evidence type="ECO:0000313" key="3">
    <source>
        <dbReference type="WBParaSite" id="HPBE_0000270401-mRNA-1"/>
    </source>
</evidence>
<protein>
    <submittedName>
        <fullName evidence="3">Reverse transcriptase domain-containing protein</fullName>
    </submittedName>
</protein>
<accession>A0A3P7V5X1</accession>
<dbReference type="WBParaSite" id="HPBE_0000270401-mRNA-1">
    <property type="protein sequence ID" value="HPBE_0000270401-mRNA-1"/>
    <property type="gene ID" value="HPBE_0000270401"/>
</dbReference>
<proteinExistence type="predicted"/>
<accession>A0A183F962</accession>
<reference evidence="3" key="2">
    <citation type="submission" date="2019-09" db="UniProtKB">
        <authorList>
            <consortium name="WormBaseParasite"/>
        </authorList>
    </citation>
    <scope>IDENTIFICATION</scope>
</reference>
<dbReference type="AlphaFoldDB" id="A0A183F962"/>
<dbReference type="Proteomes" id="UP000050761">
    <property type="component" value="Unassembled WGS sequence"/>
</dbReference>